<feature type="transmembrane region" description="Helical" evidence="1">
    <location>
        <begin position="7"/>
        <end position="28"/>
    </location>
</feature>
<sequence length="129" mass="14921">MKKIKLYQVYPLISSCCFILSQVFLTNYNPREIQPVFQYLYLNVLFPVAYLFFIGYLIPLFLSIRVTKVIKRILVSSVSVFLLVYMIIYIYFFFNKHGVIFMNHGNLLLGILGGVLLGAASACYTEDNH</sequence>
<protein>
    <recommendedName>
        <fullName evidence="4">VanZ-like domain-containing protein</fullName>
    </recommendedName>
</protein>
<feature type="transmembrane region" description="Helical" evidence="1">
    <location>
        <begin position="40"/>
        <end position="62"/>
    </location>
</feature>
<dbReference type="Proteomes" id="UP000782705">
    <property type="component" value="Unassembled WGS sequence"/>
</dbReference>
<comment type="caution">
    <text evidence="2">The sequence shown here is derived from an EMBL/GenBank/DDBJ whole genome shotgun (WGS) entry which is preliminary data.</text>
</comment>
<feature type="transmembrane region" description="Helical" evidence="1">
    <location>
        <begin position="106"/>
        <end position="125"/>
    </location>
</feature>
<evidence type="ECO:0008006" key="4">
    <source>
        <dbReference type="Google" id="ProtNLM"/>
    </source>
</evidence>
<dbReference type="EMBL" id="MAEL01000054">
    <property type="protein sequence ID" value="KAF1302221.1"/>
    <property type="molecule type" value="Genomic_DNA"/>
</dbReference>
<evidence type="ECO:0000313" key="3">
    <source>
        <dbReference type="Proteomes" id="UP000782705"/>
    </source>
</evidence>
<gene>
    <name evidence="2" type="ORF">BAU17_00795</name>
</gene>
<name>A0ABQ6YWZ2_9ENTE</name>
<organism evidence="2 3">
    <name type="scientific">Candidatus Enterococcus willemsii</name>
    <dbReference type="NCBI Taxonomy" id="1857215"/>
    <lineage>
        <taxon>Bacteria</taxon>
        <taxon>Bacillati</taxon>
        <taxon>Bacillota</taxon>
        <taxon>Bacilli</taxon>
        <taxon>Lactobacillales</taxon>
        <taxon>Enterococcaceae</taxon>
        <taxon>Enterococcus</taxon>
    </lineage>
</organism>
<accession>A0ABQ6YWZ2</accession>
<dbReference type="PROSITE" id="PS51257">
    <property type="entry name" value="PROKAR_LIPOPROTEIN"/>
    <property type="match status" value="1"/>
</dbReference>
<feature type="transmembrane region" description="Helical" evidence="1">
    <location>
        <begin position="74"/>
        <end position="94"/>
    </location>
</feature>
<keyword evidence="3" id="KW-1185">Reference proteome</keyword>
<evidence type="ECO:0000313" key="2">
    <source>
        <dbReference type="EMBL" id="KAF1302221.1"/>
    </source>
</evidence>
<reference evidence="2 3" key="1">
    <citation type="submission" date="2016-06" db="EMBL/GenBank/DDBJ databases">
        <title>Four novel species of enterococci isolated from chicken manure.</title>
        <authorList>
            <person name="Van Tyne D."/>
        </authorList>
    </citation>
    <scope>NUCLEOTIDE SEQUENCE [LARGE SCALE GENOMIC DNA]</scope>
    <source>
        <strain evidence="2 3">CU12B</strain>
    </source>
</reference>
<keyword evidence="1" id="KW-1133">Transmembrane helix</keyword>
<keyword evidence="1" id="KW-0812">Transmembrane</keyword>
<proteinExistence type="predicted"/>
<keyword evidence="1" id="KW-0472">Membrane</keyword>
<evidence type="ECO:0000256" key="1">
    <source>
        <dbReference type="SAM" id="Phobius"/>
    </source>
</evidence>
<dbReference type="RefSeq" id="WP_161902918.1">
    <property type="nucleotide sequence ID" value="NZ_MAEL01000054.1"/>
</dbReference>